<dbReference type="RefSeq" id="WP_188532219.1">
    <property type="nucleotide sequence ID" value="NZ_BMGR01000011.1"/>
</dbReference>
<dbReference type="Gene3D" id="3.40.50.10320">
    <property type="entry name" value="LmbE-like"/>
    <property type="match status" value="1"/>
</dbReference>
<accession>A0A917FY64</accession>
<keyword evidence="2" id="KW-1185">Reference proteome</keyword>
<comment type="caution">
    <text evidence="1">The sequence shown here is derived from an EMBL/GenBank/DDBJ whole genome shotgun (WGS) entry which is preliminary data.</text>
</comment>
<dbReference type="InterPro" id="IPR003737">
    <property type="entry name" value="GlcNAc_PI_deacetylase-related"/>
</dbReference>
<dbReference type="GO" id="GO:0016811">
    <property type="term" value="F:hydrolase activity, acting on carbon-nitrogen (but not peptide) bonds, in linear amides"/>
    <property type="evidence" value="ECO:0007669"/>
    <property type="project" value="TreeGrafter"/>
</dbReference>
<dbReference type="Pfam" id="PF02585">
    <property type="entry name" value="PIG-L"/>
    <property type="match status" value="1"/>
</dbReference>
<dbReference type="AlphaFoldDB" id="A0A917FY64"/>
<evidence type="ECO:0000313" key="2">
    <source>
        <dbReference type="Proteomes" id="UP000644756"/>
    </source>
</evidence>
<protein>
    <submittedName>
        <fullName evidence="1">GlcNAc-PI de-N-acetylase</fullName>
    </submittedName>
</protein>
<dbReference type="Proteomes" id="UP000644756">
    <property type="component" value="Unassembled WGS sequence"/>
</dbReference>
<name>A0A917FY64_9BACL</name>
<organism evidence="1 2">
    <name type="scientific">Paenibacillus abyssi</name>
    <dbReference type="NCBI Taxonomy" id="1340531"/>
    <lineage>
        <taxon>Bacteria</taxon>
        <taxon>Bacillati</taxon>
        <taxon>Bacillota</taxon>
        <taxon>Bacilli</taxon>
        <taxon>Bacillales</taxon>
        <taxon>Paenibacillaceae</taxon>
        <taxon>Paenibacillus</taxon>
    </lineage>
</organism>
<dbReference type="EMBL" id="BMGR01000011">
    <property type="protein sequence ID" value="GGG13864.1"/>
    <property type="molecule type" value="Genomic_DNA"/>
</dbReference>
<evidence type="ECO:0000313" key="1">
    <source>
        <dbReference type="EMBL" id="GGG13864.1"/>
    </source>
</evidence>
<gene>
    <name evidence="1" type="ORF">GCM10010916_33480</name>
</gene>
<proteinExistence type="predicted"/>
<reference evidence="1" key="2">
    <citation type="submission" date="2020-09" db="EMBL/GenBank/DDBJ databases">
        <authorList>
            <person name="Sun Q."/>
            <person name="Zhou Y."/>
        </authorList>
    </citation>
    <scope>NUCLEOTIDE SEQUENCE</scope>
    <source>
        <strain evidence="1">CGMCC 1.12987</strain>
    </source>
</reference>
<dbReference type="PANTHER" id="PTHR12993">
    <property type="entry name" value="N-ACETYLGLUCOSAMINYL-PHOSPHATIDYLINOSITOL DE-N-ACETYLASE-RELATED"/>
    <property type="match status" value="1"/>
</dbReference>
<dbReference type="InterPro" id="IPR024078">
    <property type="entry name" value="LmbE-like_dom_sf"/>
</dbReference>
<dbReference type="PANTHER" id="PTHR12993:SF11">
    <property type="entry name" value="N-ACETYLGLUCOSAMINYL-PHOSPHATIDYLINOSITOL DE-N-ACETYLASE"/>
    <property type="match status" value="1"/>
</dbReference>
<dbReference type="SUPFAM" id="SSF102588">
    <property type="entry name" value="LmbE-like"/>
    <property type="match status" value="1"/>
</dbReference>
<sequence length="233" mass="26738">MNSIDYNNQRVLVLAPHADDETLGCGGVLQKYLGCKSPVRVVIACFTLTFSKRYKKEIGAYSSYQGNKRIKELQKAMQILGVDDYHILYQDQSVKPRYDSKLDTISRAELVDHIERHITDFCPTVIFIPSITKHQDHEALHQAAVAAARPYFWNGSVYIYETDGELSFTPNLYVSLTKEEITRKLDALKAYVTQLGSNKHPVNEESIYYKAKFRGNQIYEEFAEAFQILRLRG</sequence>
<reference evidence="1" key="1">
    <citation type="journal article" date="2014" name="Int. J. Syst. Evol. Microbiol.">
        <title>Complete genome sequence of Corynebacterium casei LMG S-19264T (=DSM 44701T), isolated from a smear-ripened cheese.</title>
        <authorList>
            <consortium name="US DOE Joint Genome Institute (JGI-PGF)"/>
            <person name="Walter F."/>
            <person name="Albersmeier A."/>
            <person name="Kalinowski J."/>
            <person name="Ruckert C."/>
        </authorList>
    </citation>
    <scope>NUCLEOTIDE SEQUENCE</scope>
    <source>
        <strain evidence="1">CGMCC 1.12987</strain>
    </source>
</reference>